<dbReference type="AlphaFoldDB" id="A0A286UMK8"/>
<proteinExistence type="predicted"/>
<keyword evidence="1" id="KW-0812">Transmembrane</keyword>
<dbReference type="InterPro" id="IPR045340">
    <property type="entry name" value="DUF6533"/>
</dbReference>
<feature type="transmembrane region" description="Helical" evidence="1">
    <location>
        <begin position="239"/>
        <end position="258"/>
    </location>
</feature>
<keyword evidence="4" id="KW-1185">Reference proteome</keyword>
<dbReference type="Pfam" id="PF20151">
    <property type="entry name" value="DUF6533"/>
    <property type="match status" value="1"/>
</dbReference>
<feature type="transmembrane region" description="Helical" evidence="1">
    <location>
        <begin position="146"/>
        <end position="164"/>
    </location>
</feature>
<evidence type="ECO:0000313" key="3">
    <source>
        <dbReference type="EMBL" id="PAV20810.1"/>
    </source>
</evidence>
<evidence type="ECO:0000313" key="4">
    <source>
        <dbReference type="Proteomes" id="UP000217199"/>
    </source>
</evidence>
<dbReference type="InParanoid" id="A0A286UMK8"/>
<organism evidence="3 4">
    <name type="scientific">Pyrrhoderma noxium</name>
    <dbReference type="NCBI Taxonomy" id="2282107"/>
    <lineage>
        <taxon>Eukaryota</taxon>
        <taxon>Fungi</taxon>
        <taxon>Dikarya</taxon>
        <taxon>Basidiomycota</taxon>
        <taxon>Agaricomycotina</taxon>
        <taxon>Agaricomycetes</taxon>
        <taxon>Hymenochaetales</taxon>
        <taxon>Hymenochaetaceae</taxon>
        <taxon>Pyrrhoderma</taxon>
    </lineage>
</organism>
<accession>A0A286UMK8</accession>
<reference evidence="3 4" key="1">
    <citation type="journal article" date="2017" name="Mol. Ecol.">
        <title>Comparative and population genomic landscape of Phellinus noxius: A hypervariable fungus causing root rot in trees.</title>
        <authorList>
            <person name="Chung C.L."/>
            <person name="Lee T.J."/>
            <person name="Akiba M."/>
            <person name="Lee H.H."/>
            <person name="Kuo T.H."/>
            <person name="Liu D."/>
            <person name="Ke H.M."/>
            <person name="Yokoi T."/>
            <person name="Roa M.B."/>
            <person name="Lu M.J."/>
            <person name="Chang Y.Y."/>
            <person name="Ann P.J."/>
            <person name="Tsai J.N."/>
            <person name="Chen C.Y."/>
            <person name="Tzean S.S."/>
            <person name="Ota Y."/>
            <person name="Hattori T."/>
            <person name="Sahashi N."/>
            <person name="Liou R.F."/>
            <person name="Kikuchi T."/>
            <person name="Tsai I.J."/>
        </authorList>
    </citation>
    <scope>NUCLEOTIDE SEQUENCE [LARGE SCALE GENOMIC DNA]</scope>
    <source>
        <strain evidence="3 4">FFPRI411160</strain>
    </source>
</reference>
<dbReference type="Proteomes" id="UP000217199">
    <property type="component" value="Unassembled WGS sequence"/>
</dbReference>
<evidence type="ECO:0000256" key="1">
    <source>
        <dbReference type="SAM" id="Phobius"/>
    </source>
</evidence>
<protein>
    <recommendedName>
        <fullName evidence="2">DUF6533 domain-containing protein</fullName>
    </recommendedName>
</protein>
<dbReference type="OrthoDB" id="2753852at2759"/>
<feature type="transmembrane region" description="Helical" evidence="1">
    <location>
        <begin position="116"/>
        <end position="134"/>
    </location>
</feature>
<sequence>MAVCTNGDIITANDYANRAQQTERYENMLRIIQHTTLGQYIQVSICTVLIYDTLLTTDKEVKHFWTGNQYNLLHIAYFTNRYFGIIDALSRLPYDSLSATTRLCAFSLWTRDIGDLLTVIIVDYILILRVLAFWNNNKKLAIIFKSFLVLEAIAKLIIFMVMIVKYDPRATILAKGITVCGGKQDQLALIAKLEMVDWLMPTIFEFILMIMALYKTGLSWRMSGIKGSRLIKVIITDQIIYYIMILFCSIVKIVFFHIQSSAVYTNLGALQVLGSPSFLCLLGSHMFFNLKEAASTEEDGHISTARQGTVFSSVSNLRFGIPTHCDPPTEFSTVTCVGESINKDSQQEILN</sequence>
<feature type="domain" description="DUF6533" evidence="2">
    <location>
        <begin position="40"/>
        <end position="86"/>
    </location>
</feature>
<name>A0A286UMK8_9AGAM</name>
<keyword evidence="1" id="KW-0472">Membrane</keyword>
<comment type="caution">
    <text evidence="3">The sequence shown here is derived from an EMBL/GenBank/DDBJ whole genome shotgun (WGS) entry which is preliminary data.</text>
</comment>
<feature type="transmembrane region" description="Helical" evidence="1">
    <location>
        <begin position="264"/>
        <end position="282"/>
    </location>
</feature>
<keyword evidence="1" id="KW-1133">Transmembrane helix</keyword>
<dbReference type="EMBL" id="NBII01000003">
    <property type="protein sequence ID" value="PAV20810.1"/>
    <property type="molecule type" value="Genomic_DNA"/>
</dbReference>
<feature type="transmembrane region" description="Helical" evidence="1">
    <location>
        <begin position="198"/>
        <end position="218"/>
    </location>
</feature>
<gene>
    <name evidence="3" type="ORF">PNOK_0343700</name>
</gene>
<evidence type="ECO:0000259" key="2">
    <source>
        <dbReference type="Pfam" id="PF20151"/>
    </source>
</evidence>